<organism evidence="2 3">
    <name type="scientific">Marinobacterium nitratireducens</name>
    <dbReference type="NCBI Taxonomy" id="518897"/>
    <lineage>
        <taxon>Bacteria</taxon>
        <taxon>Pseudomonadati</taxon>
        <taxon>Pseudomonadota</taxon>
        <taxon>Gammaproteobacteria</taxon>
        <taxon>Oceanospirillales</taxon>
        <taxon>Oceanospirillaceae</taxon>
        <taxon>Marinobacterium</taxon>
    </lineage>
</organism>
<comment type="caution">
    <text evidence="2">The sequence shown here is derived from an EMBL/GenBank/DDBJ whole genome shotgun (WGS) entry which is preliminary data.</text>
</comment>
<accession>A0A917ZL74</accession>
<feature type="transmembrane region" description="Helical" evidence="1">
    <location>
        <begin position="48"/>
        <end position="65"/>
    </location>
</feature>
<evidence type="ECO:0000256" key="1">
    <source>
        <dbReference type="SAM" id="Phobius"/>
    </source>
</evidence>
<dbReference type="Proteomes" id="UP000599578">
    <property type="component" value="Unassembled WGS sequence"/>
</dbReference>
<feature type="transmembrane region" description="Helical" evidence="1">
    <location>
        <begin position="86"/>
        <end position="104"/>
    </location>
</feature>
<keyword evidence="1" id="KW-0472">Membrane</keyword>
<dbReference type="AlphaFoldDB" id="A0A917ZL74"/>
<dbReference type="InterPro" id="IPR046513">
    <property type="entry name" value="DUF6691"/>
</dbReference>
<name>A0A917ZL74_9GAMM</name>
<gene>
    <name evidence="2" type="ORF">GCM10011348_36550</name>
</gene>
<dbReference type="Pfam" id="PF20398">
    <property type="entry name" value="DUF6691"/>
    <property type="match status" value="1"/>
</dbReference>
<protein>
    <submittedName>
        <fullName evidence="2">Transporter</fullName>
    </submittedName>
</protein>
<keyword evidence="1" id="KW-1133">Transmembrane helix</keyword>
<reference evidence="2 3" key="1">
    <citation type="journal article" date="2014" name="Int. J. Syst. Evol. Microbiol.">
        <title>Complete genome sequence of Corynebacterium casei LMG S-19264T (=DSM 44701T), isolated from a smear-ripened cheese.</title>
        <authorList>
            <consortium name="US DOE Joint Genome Institute (JGI-PGF)"/>
            <person name="Walter F."/>
            <person name="Albersmeier A."/>
            <person name="Kalinowski J."/>
            <person name="Ruckert C."/>
        </authorList>
    </citation>
    <scope>NUCLEOTIDE SEQUENCE [LARGE SCALE GENOMIC DNA]</scope>
    <source>
        <strain evidence="2 3">CGMCC 1.7286</strain>
    </source>
</reference>
<dbReference type="EMBL" id="BMLT01000010">
    <property type="protein sequence ID" value="GGO86218.1"/>
    <property type="molecule type" value="Genomic_DNA"/>
</dbReference>
<evidence type="ECO:0000313" key="3">
    <source>
        <dbReference type="Proteomes" id="UP000599578"/>
    </source>
</evidence>
<sequence length="142" mass="15118">MSAFIRLFPALFAGILFGFGLSVAQMIDPAKVLNFLDLTGTWDPSLALVMAGGLAVNALVTPFILKRDKPLFAEFFRLPGKLQIDARIIVGGIIFGAGWGIAGYCPGPLITSLSFANSDILVTFAAFVVGTFAARWVLAHRG</sequence>
<proteinExistence type="predicted"/>
<feature type="transmembrane region" description="Helical" evidence="1">
    <location>
        <begin position="120"/>
        <end position="138"/>
    </location>
</feature>
<evidence type="ECO:0000313" key="2">
    <source>
        <dbReference type="EMBL" id="GGO86218.1"/>
    </source>
</evidence>
<keyword evidence="1" id="KW-0812">Transmembrane</keyword>
<dbReference type="RefSeq" id="WP_188862056.1">
    <property type="nucleotide sequence ID" value="NZ_BMLT01000010.1"/>
</dbReference>
<keyword evidence="3" id="KW-1185">Reference proteome</keyword>